<feature type="transmembrane region" description="Helical" evidence="2">
    <location>
        <begin position="369"/>
        <end position="391"/>
    </location>
</feature>
<keyword evidence="2" id="KW-1133">Transmembrane helix</keyword>
<sequence length="690" mass="76471">MDVSLGQGGRKALKHLQWRPDIDGLRAVAVSSVVFFHAFPRQLGGGYIGVDIFFVISGFLISSIIFHNLKKKTFSFPDFYARRIRRIFPALILVMGSCYALGWHTLLTGEYEQLGKGIAGGAGFISNFVSWSNSGYFDRAAELNPLLHLWSLSIEEQFYIIWPLVLWFAWKHRINVLLVTLGVALASFIFNLNMIQKDVVAAFYSPLTRFWEILAGVALAYYMLQKGFMAEAELPLANKNRITGCVNNVLSFAGAILLILGVFLLDEDSAFPGYWAVLPVAGSVLIIAAGQKAWLNKYVLSHKVIVWIGLISYPLYLWHWPLLVFPRIIEGDEPGWPLRASAVALAVLLAWLTYRFVEIPVRTSTGAHRYTRGLSAVMILVAALGLTTFFYQGIPTRTLAQKTAEISAAHRDHSSREPSFEDGFLDLGGVTFDGKSTDAVLFLGDSLMAHYFSRVEYLYSDTAELPLFSATFAPRSGCRPVPKGATINSEGRQCDEYYASVIKLAEAPQYKRIALSASWEYVFSERTYNPTGRALLADLLKLREMGKEIYFISMAPFSRELSPDLLARDVRLAHLAGQDKTIEGDHAINRNKVDFLKKPAGVLMQKMANSIGAMIIDPLATLCSDTKCPYVKDGVPLYVDAHHIRASVTRTSATYIDALVETLSPPVGTKAAGADTQETDWKATTPRGDG</sequence>
<gene>
    <name evidence="5" type="ORF">FH752_08310</name>
</gene>
<feature type="region of interest" description="Disordered" evidence="1">
    <location>
        <begin position="667"/>
        <end position="690"/>
    </location>
</feature>
<dbReference type="InterPro" id="IPR043968">
    <property type="entry name" value="SGNH"/>
</dbReference>
<proteinExistence type="predicted"/>
<feature type="transmembrane region" description="Helical" evidence="2">
    <location>
        <begin position="201"/>
        <end position="224"/>
    </location>
</feature>
<evidence type="ECO:0000259" key="4">
    <source>
        <dbReference type="Pfam" id="PF19040"/>
    </source>
</evidence>
<organism evidence="5 6">
    <name type="scientific">Marinobacter adhaerens</name>
    <dbReference type="NCBI Taxonomy" id="1033846"/>
    <lineage>
        <taxon>Bacteria</taxon>
        <taxon>Pseudomonadati</taxon>
        <taxon>Pseudomonadota</taxon>
        <taxon>Gammaproteobacteria</taxon>
        <taxon>Pseudomonadales</taxon>
        <taxon>Marinobacteraceae</taxon>
        <taxon>Marinobacter</taxon>
    </lineage>
</organism>
<evidence type="ECO:0000259" key="3">
    <source>
        <dbReference type="Pfam" id="PF01757"/>
    </source>
</evidence>
<feature type="domain" description="Acyltransferase 3" evidence="3">
    <location>
        <begin position="21"/>
        <end position="355"/>
    </location>
</feature>
<dbReference type="GO" id="GO:0016747">
    <property type="term" value="F:acyltransferase activity, transferring groups other than amino-acyl groups"/>
    <property type="evidence" value="ECO:0007669"/>
    <property type="project" value="InterPro"/>
</dbReference>
<dbReference type="GO" id="GO:0009103">
    <property type="term" value="P:lipopolysaccharide biosynthetic process"/>
    <property type="evidence" value="ECO:0007669"/>
    <property type="project" value="TreeGrafter"/>
</dbReference>
<dbReference type="AlphaFoldDB" id="A0A844HUK6"/>
<dbReference type="Pfam" id="PF19040">
    <property type="entry name" value="SGNH"/>
    <property type="match status" value="1"/>
</dbReference>
<feature type="transmembrane region" description="Helical" evidence="2">
    <location>
        <begin position="271"/>
        <end position="288"/>
    </location>
</feature>
<feature type="transmembrane region" description="Helical" evidence="2">
    <location>
        <begin position="147"/>
        <end position="169"/>
    </location>
</feature>
<dbReference type="InterPro" id="IPR002656">
    <property type="entry name" value="Acyl_transf_3_dom"/>
</dbReference>
<feature type="transmembrane region" description="Helical" evidence="2">
    <location>
        <begin position="45"/>
        <end position="66"/>
    </location>
</feature>
<evidence type="ECO:0000313" key="6">
    <source>
        <dbReference type="Proteomes" id="UP000431462"/>
    </source>
</evidence>
<feature type="transmembrane region" description="Helical" evidence="2">
    <location>
        <begin position="87"/>
        <end position="106"/>
    </location>
</feature>
<keyword evidence="2" id="KW-0812">Transmembrane</keyword>
<keyword evidence="2" id="KW-0472">Membrane</keyword>
<evidence type="ECO:0000256" key="1">
    <source>
        <dbReference type="SAM" id="MobiDB-lite"/>
    </source>
</evidence>
<dbReference type="PANTHER" id="PTHR23028">
    <property type="entry name" value="ACETYLTRANSFERASE"/>
    <property type="match status" value="1"/>
</dbReference>
<dbReference type="GO" id="GO:0016020">
    <property type="term" value="C:membrane"/>
    <property type="evidence" value="ECO:0007669"/>
    <property type="project" value="TreeGrafter"/>
</dbReference>
<comment type="caution">
    <text evidence="5">The sequence shown here is derived from an EMBL/GenBank/DDBJ whole genome shotgun (WGS) entry which is preliminary data.</text>
</comment>
<dbReference type="EMBL" id="VENC01000008">
    <property type="protein sequence ID" value="MTI98609.1"/>
    <property type="molecule type" value="Genomic_DNA"/>
</dbReference>
<dbReference type="Proteomes" id="UP000431462">
    <property type="component" value="Unassembled WGS sequence"/>
</dbReference>
<dbReference type="PANTHER" id="PTHR23028:SF53">
    <property type="entry name" value="ACYL_TRANSF_3 DOMAIN-CONTAINING PROTEIN"/>
    <property type="match status" value="1"/>
</dbReference>
<accession>A0A844HUK6</accession>
<reference evidence="5 6" key="1">
    <citation type="submission" date="2019-06" db="EMBL/GenBank/DDBJ databases">
        <title>Enrichment of Autotrophic Halophilic Microorganisms from Red Sea Brine Pool Using Microbial Electrosynthesis System.</title>
        <authorList>
            <person name="Alqahtani M.F."/>
            <person name="Bajracharya S."/>
            <person name="Katuri K.P."/>
            <person name="Ali M."/>
            <person name="Saikaly P.E."/>
        </authorList>
    </citation>
    <scope>NUCLEOTIDE SEQUENCE [LARGE SCALE GENOMIC DNA]</scope>
    <source>
        <strain evidence="5">MES15</strain>
    </source>
</reference>
<evidence type="ECO:0000256" key="2">
    <source>
        <dbReference type="SAM" id="Phobius"/>
    </source>
</evidence>
<feature type="domain" description="SGNH" evidence="4">
    <location>
        <begin position="435"/>
        <end position="646"/>
    </location>
</feature>
<protein>
    <submittedName>
        <fullName evidence="5">Acyltransferase</fullName>
    </submittedName>
</protein>
<keyword evidence="5" id="KW-0012">Acyltransferase</keyword>
<feature type="transmembrane region" description="Helical" evidence="2">
    <location>
        <begin position="338"/>
        <end position="357"/>
    </location>
</feature>
<dbReference type="Pfam" id="PF01757">
    <property type="entry name" value="Acyl_transf_3"/>
    <property type="match status" value="1"/>
</dbReference>
<feature type="transmembrane region" description="Helical" evidence="2">
    <location>
        <begin position="176"/>
        <end position="195"/>
    </location>
</feature>
<dbReference type="InterPro" id="IPR050879">
    <property type="entry name" value="Acyltransferase_3"/>
</dbReference>
<feature type="transmembrane region" description="Helical" evidence="2">
    <location>
        <begin position="245"/>
        <end position="265"/>
    </location>
</feature>
<name>A0A844HUK6_9GAMM</name>
<keyword evidence="5" id="KW-0808">Transferase</keyword>
<feature type="transmembrane region" description="Helical" evidence="2">
    <location>
        <begin position="300"/>
        <end position="318"/>
    </location>
</feature>
<evidence type="ECO:0000313" key="5">
    <source>
        <dbReference type="EMBL" id="MTI98609.1"/>
    </source>
</evidence>